<dbReference type="InterPro" id="IPR011006">
    <property type="entry name" value="CheY-like_superfamily"/>
</dbReference>
<dbReference type="PANTHER" id="PTHR45339:SF1">
    <property type="entry name" value="HYBRID SIGNAL TRANSDUCTION HISTIDINE KINASE J"/>
    <property type="match status" value="1"/>
</dbReference>
<feature type="domain" description="Response regulatory" evidence="7">
    <location>
        <begin position="568"/>
        <end position="689"/>
    </location>
</feature>
<dbReference type="GO" id="GO:0000155">
    <property type="term" value="F:phosphorelay sensor kinase activity"/>
    <property type="evidence" value="ECO:0007669"/>
    <property type="project" value="InterPro"/>
</dbReference>
<gene>
    <name evidence="8" type="ORF">CEJ86_02855</name>
</gene>
<evidence type="ECO:0000256" key="2">
    <source>
        <dbReference type="ARBA" id="ARBA00012438"/>
    </source>
</evidence>
<dbReference type="SMART" id="SM00387">
    <property type="entry name" value="HATPase_c"/>
    <property type="match status" value="1"/>
</dbReference>
<evidence type="ECO:0000256" key="1">
    <source>
        <dbReference type="ARBA" id="ARBA00000085"/>
    </source>
</evidence>
<dbReference type="Proteomes" id="UP000231987">
    <property type="component" value="Unassembled WGS sequence"/>
</dbReference>
<name>A0A2J0ZAG4_RHIML</name>
<evidence type="ECO:0000256" key="5">
    <source>
        <dbReference type="PROSITE-ProRule" id="PRU00169"/>
    </source>
</evidence>
<comment type="caution">
    <text evidence="8">The sequence shown here is derived from an EMBL/GenBank/DDBJ whole genome shotgun (WGS) entry which is preliminary data.</text>
</comment>
<keyword evidence="4" id="KW-0902">Two-component regulatory system</keyword>
<dbReference type="PANTHER" id="PTHR45339">
    <property type="entry name" value="HYBRID SIGNAL TRANSDUCTION HISTIDINE KINASE J"/>
    <property type="match status" value="1"/>
</dbReference>
<dbReference type="PROSITE" id="PS50110">
    <property type="entry name" value="RESPONSE_REGULATORY"/>
    <property type="match status" value="1"/>
</dbReference>
<dbReference type="SUPFAM" id="SSF55785">
    <property type="entry name" value="PYP-like sensor domain (PAS domain)"/>
    <property type="match status" value="1"/>
</dbReference>
<evidence type="ECO:0000313" key="8">
    <source>
        <dbReference type="EMBL" id="PJR17465.1"/>
    </source>
</evidence>
<feature type="modified residue" description="4-aspartylphosphate" evidence="5">
    <location>
        <position position="619"/>
    </location>
</feature>
<sequence>MLLLAVGASAGLHLLPAIIAAGGMAGAFLLLSGRDEASGKWVVGAGETAQDPARHGIEPAALATIHDAMGDLAIVRDPDGRIVQANGAFHELCGCADARGLTCAELGLRFEPKPGPGRYFVHIYTPAGTRLYDWHDVHVRDPARGRLMRHSIARDVTEEMLAASRREEARRRAEEASRAKSRLLATVSHEIRTPLSGILGMSRLLAETRLSEEQKNYLAGMQQSGHTLVQLVEDLIDFSSLAAGRFQLRPSHEDLRQTVENVVEMLSPRAHEKNIEIGATVAIEVPERMLFDAARLRQVLFNVVGNAVKFTEKGGVFVSVDIENGSVRIRIDDSGPGMSADELARVFEEFEQAGDDAQRAKGTGLGLAISRRIMEAFGGSLTATSMSGEGSRFEIRFPLAGAGLSTVPVRRGILAGAQVLVMAPEGPSSAALAATIQTLGGTCHQASTLAIAERVAAGALGNRLPLTDVIVDHRHAAQFRELLAREPAIAGLRLRRTYLISPEERASHPVSRLGGYEAWLIRPLRERSLVEVLLGRLRGMEKRDAINDNRPVLREEPASAVATADIRAILLAEDDPVNALVLRSVLSRTGRAVDHVGDFKTLEAALRSAGSAPPLIVTDLNMPGGDGLDVLRRLREAEAAGGRRRVPVLVLTADARGDLDERLRAAGADAVLAKPADPQRLLAEVTRLMDPVTN</sequence>
<evidence type="ECO:0000313" key="9">
    <source>
        <dbReference type="Proteomes" id="UP000231987"/>
    </source>
</evidence>
<dbReference type="SUPFAM" id="SSF47384">
    <property type="entry name" value="Homodimeric domain of signal transducing histidine kinase"/>
    <property type="match status" value="1"/>
</dbReference>
<dbReference type="CDD" id="cd00082">
    <property type="entry name" value="HisKA"/>
    <property type="match status" value="1"/>
</dbReference>
<dbReference type="SUPFAM" id="SSF55874">
    <property type="entry name" value="ATPase domain of HSP90 chaperone/DNA topoisomerase II/histidine kinase"/>
    <property type="match status" value="1"/>
</dbReference>
<dbReference type="AlphaFoldDB" id="A0A2J0ZAG4"/>
<dbReference type="FunFam" id="3.30.565.10:FF:000010">
    <property type="entry name" value="Sensor histidine kinase RcsC"/>
    <property type="match status" value="1"/>
</dbReference>
<dbReference type="InterPro" id="IPR036097">
    <property type="entry name" value="HisK_dim/P_sf"/>
</dbReference>
<organism evidence="8 9">
    <name type="scientific">Rhizobium meliloti</name>
    <name type="common">Ensifer meliloti</name>
    <name type="synonym">Sinorhizobium meliloti</name>
    <dbReference type="NCBI Taxonomy" id="382"/>
    <lineage>
        <taxon>Bacteria</taxon>
        <taxon>Pseudomonadati</taxon>
        <taxon>Pseudomonadota</taxon>
        <taxon>Alphaproteobacteria</taxon>
        <taxon>Hyphomicrobiales</taxon>
        <taxon>Rhizobiaceae</taxon>
        <taxon>Sinorhizobium/Ensifer group</taxon>
        <taxon>Sinorhizobium</taxon>
    </lineage>
</organism>
<dbReference type="Gene3D" id="3.30.565.10">
    <property type="entry name" value="Histidine kinase-like ATPase, C-terminal domain"/>
    <property type="match status" value="1"/>
</dbReference>
<keyword evidence="3 5" id="KW-0597">Phosphoprotein</keyword>
<dbReference type="SUPFAM" id="SSF52172">
    <property type="entry name" value="CheY-like"/>
    <property type="match status" value="1"/>
</dbReference>
<keyword evidence="8" id="KW-0418">Kinase</keyword>
<dbReference type="InterPro" id="IPR003594">
    <property type="entry name" value="HATPase_dom"/>
</dbReference>
<dbReference type="InterPro" id="IPR003661">
    <property type="entry name" value="HisK_dim/P_dom"/>
</dbReference>
<dbReference type="InterPro" id="IPR001789">
    <property type="entry name" value="Sig_transdc_resp-reg_receiver"/>
</dbReference>
<reference evidence="8 9" key="1">
    <citation type="submission" date="2017-06" db="EMBL/GenBank/DDBJ databases">
        <title>Ensifer strains isolated from leguminous trees and herbs display diverse denitrification phenotypes with some acting as strong N2O sinks.</title>
        <authorList>
            <person name="Woliy K."/>
            <person name="Mania D."/>
            <person name="Bakken L.R."/>
            <person name="Frostegard A."/>
        </authorList>
    </citation>
    <scope>NUCLEOTIDE SEQUENCE [LARGE SCALE GENOMIC DNA]</scope>
    <source>
        <strain evidence="8 9">AC50a</strain>
    </source>
</reference>
<dbReference type="CDD" id="cd17546">
    <property type="entry name" value="REC_hyHK_CKI1_RcsC-like"/>
    <property type="match status" value="1"/>
</dbReference>
<dbReference type="Pfam" id="PF00512">
    <property type="entry name" value="HisKA"/>
    <property type="match status" value="1"/>
</dbReference>
<comment type="catalytic activity">
    <reaction evidence="1">
        <text>ATP + protein L-histidine = ADP + protein N-phospho-L-histidine.</text>
        <dbReference type="EC" id="2.7.13.3"/>
    </reaction>
</comment>
<accession>A0A2J0ZAG4</accession>
<dbReference type="EMBL" id="NJGD01000001">
    <property type="protein sequence ID" value="PJR17465.1"/>
    <property type="molecule type" value="Genomic_DNA"/>
</dbReference>
<evidence type="ECO:0000259" key="6">
    <source>
        <dbReference type="PROSITE" id="PS50109"/>
    </source>
</evidence>
<dbReference type="InterPro" id="IPR005467">
    <property type="entry name" value="His_kinase_dom"/>
</dbReference>
<dbReference type="Pfam" id="PF02518">
    <property type="entry name" value="HATPase_c"/>
    <property type="match status" value="1"/>
</dbReference>
<dbReference type="EC" id="2.7.13.3" evidence="2"/>
<evidence type="ECO:0000259" key="7">
    <source>
        <dbReference type="PROSITE" id="PS50110"/>
    </source>
</evidence>
<dbReference type="SMART" id="SM00388">
    <property type="entry name" value="HisKA"/>
    <property type="match status" value="1"/>
</dbReference>
<evidence type="ECO:0000256" key="3">
    <source>
        <dbReference type="ARBA" id="ARBA00022553"/>
    </source>
</evidence>
<dbReference type="Gene3D" id="3.40.50.2300">
    <property type="match status" value="1"/>
</dbReference>
<keyword evidence="8" id="KW-0808">Transferase</keyword>
<feature type="domain" description="Histidine kinase" evidence="6">
    <location>
        <begin position="186"/>
        <end position="401"/>
    </location>
</feature>
<proteinExistence type="predicted"/>
<dbReference type="Pfam" id="PF00072">
    <property type="entry name" value="Response_reg"/>
    <property type="match status" value="1"/>
</dbReference>
<evidence type="ECO:0000256" key="4">
    <source>
        <dbReference type="ARBA" id="ARBA00023012"/>
    </source>
</evidence>
<dbReference type="PRINTS" id="PR00344">
    <property type="entry name" value="BCTRLSENSOR"/>
</dbReference>
<dbReference type="InterPro" id="IPR035965">
    <property type="entry name" value="PAS-like_dom_sf"/>
</dbReference>
<protein>
    <recommendedName>
        <fullName evidence="2">histidine kinase</fullName>
        <ecNumber evidence="2">2.7.13.3</ecNumber>
    </recommendedName>
</protein>
<dbReference type="InterPro" id="IPR036890">
    <property type="entry name" value="HATPase_C_sf"/>
</dbReference>
<dbReference type="InterPro" id="IPR004358">
    <property type="entry name" value="Sig_transdc_His_kin-like_C"/>
</dbReference>
<dbReference type="Gene3D" id="1.10.287.130">
    <property type="match status" value="1"/>
</dbReference>
<dbReference type="CDD" id="cd16922">
    <property type="entry name" value="HATPase_EvgS-ArcB-TorS-like"/>
    <property type="match status" value="1"/>
</dbReference>
<dbReference type="SMART" id="SM00448">
    <property type="entry name" value="REC"/>
    <property type="match status" value="1"/>
</dbReference>
<dbReference type="PROSITE" id="PS50109">
    <property type="entry name" value="HIS_KIN"/>
    <property type="match status" value="1"/>
</dbReference>